<evidence type="ECO:0000256" key="10">
    <source>
        <dbReference type="SAM" id="Coils"/>
    </source>
</evidence>
<feature type="coiled-coil region" evidence="10">
    <location>
        <begin position="166"/>
        <end position="200"/>
    </location>
</feature>
<reference evidence="14" key="1">
    <citation type="journal article" date="2019" name="Int. J. Syst. Evol. Microbiol.">
        <title>The Global Catalogue of Microorganisms (GCM) 10K type strain sequencing project: providing services to taxonomists for standard genome sequencing and annotation.</title>
        <authorList>
            <consortium name="The Broad Institute Genomics Platform"/>
            <consortium name="The Broad Institute Genome Sequencing Center for Infectious Disease"/>
            <person name="Wu L."/>
            <person name="Ma J."/>
        </authorList>
    </citation>
    <scope>NUCLEOTIDE SEQUENCE [LARGE SCALE GENOMIC DNA]</scope>
    <source>
        <strain evidence="14">CCUG 54356</strain>
    </source>
</reference>
<evidence type="ECO:0000256" key="8">
    <source>
        <dbReference type="ARBA" id="ARBA00023136"/>
    </source>
</evidence>
<keyword evidence="5 9" id="KW-0997">Cell inner membrane</keyword>
<evidence type="ECO:0000256" key="7">
    <source>
        <dbReference type="ARBA" id="ARBA00022989"/>
    </source>
</evidence>
<dbReference type="PANTHER" id="PTHR30386:SF27">
    <property type="entry name" value="MEMBRANE FUSION PROTEIN (MFP) FAMILY PROTEIN"/>
    <property type="match status" value="1"/>
</dbReference>
<keyword evidence="7 9" id="KW-1133">Transmembrane helix</keyword>
<gene>
    <name evidence="13" type="ORF">ACFQ2X_05800</name>
</gene>
<feature type="transmembrane region" description="Helical" evidence="9">
    <location>
        <begin position="40"/>
        <end position="58"/>
    </location>
</feature>
<comment type="caution">
    <text evidence="13">The sequence shown here is derived from an EMBL/GenBank/DDBJ whole genome shotgun (WGS) entry which is preliminary data.</text>
</comment>
<dbReference type="Gene3D" id="2.40.30.170">
    <property type="match status" value="1"/>
</dbReference>
<dbReference type="Pfam" id="PF26002">
    <property type="entry name" value="Beta-barrel_AprE"/>
    <property type="match status" value="1"/>
</dbReference>
<evidence type="ECO:0000256" key="6">
    <source>
        <dbReference type="ARBA" id="ARBA00022692"/>
    </source>
</evidence>
<organism evidence="13 14">
    <name type="scientific">Microbulbifer celer</name>
    <dbReference type="NCBI Taxonomy" id="435905"/>
    <lineage>
        <taxon>Bacteria</taxon>
        <taxon>Pseudomonadati</taxon>
        <taxon>Pseudomonadota</taxon>
        <taxon>Gammaproteobacteria</taxon>
        <taxon>Cellvibrionales</taxon>
        <taxon>Microbulbiferaceae</taxon>
        <taxon>Microbulbifer</taxon>
    </lineage>
</organism>
<keyword evidence="10" id="KW-0175">Coiled coil</keyword>
<evidence type="ECO:0000256" key="9">
    <source>
        <dbReference type="RuleBase" id="RU365093"/>
    </source>
</evidence>
<dbReference type="RefSeq" id="WP_230438215.1">
    <property type="nucleotide sequence ID" value="NZ_CP087715.1"/>
</dbReference>
<dbReference type="Proteomes" id="UP001597264">
    <property type="component" value="Unassembled WGS sequence"/>
</dbReference>
<feature type="coiled-coil region" evidence="10">
    <location>
        <begin position="275"/>
        <end position="302"/>
    </location>
</feature>
<evidence type="ECO:0000313" key="14">
    <source>
        <dbReference type="Proteomes" id="UP001597264"/>
    </source>
</evidence>
<accession>A0ABW3U5I1</accession>
<keyword evidence="14" id="KW-1185">Reference proteome</keyword>
<evidence type="ECO:0000259" key="11">
    <source>
        <dbReference type="Pfam" id="PF25994"/>
    </source>
</evidence>
<dbReference type="Pfam" id="PF25994">
    <property type="entry name" value="HH_AprE"/>
    <property type="match status" value="1"/>
</dbReference>
<evidence type="ECO:0000256" key="5">
    <source>
        <dbReference type="ARBA" id="ARBA00022519"/>
    </source>
</evidence>
<protein>
    <recommendedName>
        <fullName evidence="9">Membrane fusion protein (MFP) family protein</fullName>
    </recommendedName>
</protein>
<keyword evidence="4 9" id="KW-1003">Cell membrane</keyword>
<dbReference type="InterPro" id="IPR050739">
    <property type="entry name" value="MFP"/>
</dbReference>
<dbReference type="NCBIfam" id="TIGR01843">
    <property type="entry name" value="type_I_hlyD"/>
    <property type="match status" value="1"/>
</dbReference>
<dbReference type="PANTHER" id="PTHR30386">
    <property type="entry name" value="MEMBRANE FUSION SUBUNIT OF EMRAB-TOLC MULTIDRUG EFFLUX PUMP"/>
    <property type="match status" value="1"/>
</dbReference>
<evidence type="ECO:0000259" key="12">
    <source>
        <dbReference type="Pfam" id="PF26002"/>
    </source>
</evidence>
<keyword evidence="3 9" id="KW-0813">Transport</keyword>
<feature type="domain" description="AprE-like beta-barrel" evidence="12">
    <location>
        <begin position="345"/>
        <end position="433"/>
    </location>
</feature>
<dbReference type="InterPro" id="IPR058982">
    <property type="entry name" value="Beta-barrel_AprE"/>
</dbReference>
<evidence type="ECO:0000256" key="1">
    <source>
        <dbReference type="ARBA" id="ARBA00004377"/>
    </source>
</evidence>
<dbReference type="InterPro" id="IPR006144">
    <property type="entry name" value="Secretion_HlyD_CS"/>
</dbReference>
<dbReference type="SUPFAM" id="SSF111369">
    <property type="entry name" value="HlyD-like secretion proteins"/>
    <property type="match status" value="1"/>
</dbReference>
<evidence type="ECO:0000313" key="13">
    <source>
        <dbReference type="EMBL" id="MFD1216103.1"/>
    </source>
</evidence>
<feature type="domain" description="AprE-like long alpha-helical hairpin" evidence="11">
    <location>
        <begin position="114"/>
        <end position="301"/>
    </location>
</feature>
<name>A0ABW3U5I1_9GAMM</name>
<evidence type="ECO:0000256" key="4">
    <source>
        <dbReference type="ARBA" id="ARBA00022475"/>
    </source>
</evidence>
<keyword evidence="8 9" id="KW-0472">Membrane</keyword>
<dbReference type="InterPro" id="IPR058781">
    <property type="entry name" value="HH_AprE-like"/>
</dbReference>
<dbReference type="InterPro" id="IPR010129">
    <property type="entry name" value="T1SS_HlyD"/>
</dbReference>
<proteinExistence type="inferred from homology"/>
<sequence length="456" mass="51215">MKLPALASEKQAVLTDGDIHSFRPAAIEIEQTPPSPLGRAILWAIAALFVIALLWACFGRIDIVATAQGKVIPSERVKTIQPLETAAVAAIHVHEGGRVTAGDPLITLDTSITEADVRRLQQEWRDTALQRHRLQALADWFANGRLQLPVLKNDNPEFASYLAKYEALLRQEAAEITANLNALEREAARLQAEYRMTEAEVTKSRRLLEVLNERVSAYEVMQRKNLGPRMDYLEVKQSQIEVEQDIGIQQAQLQQLEASLAANRAQQDALVHQQYKSTLQQLQEAQTRESSLREEKTKAEQRSRQYHIKAPIDGTVQQLAVHTIGGVVTPAQELMLIVPEQGEMEVEAFILNKDIGFVQEGQTAEVKIDTFNFTKYGVIDAELINLSDDAVQDEQLGLIYKARLRLKQDGLSIAGKHVRLSPGMSVMAEVKTGQRRIIEFFLSPLLRYKKDSMKER</sequence>
<comment type="subcellular location">
    <subcellularLocation>
        <location evidence="1 9">Cell inner membrane</location>
        <topology evidence="1 9">Single-pass membrane protein</topology>
    </subcellularLocation>
</comment>
<dbReference type="PROSITE" id="PS00543">
    <property type="entry name" value="HLYD_FAMILY"/>
    <property type="match status" value="1"/>
</dbReference>
<dbReference type="EMBL" id="JBHTLR010000007">
    <property type="protein sequence ID" value="MFD1216103.1"/>
    <property type="molecule type" value="Genomic_DNA"/>
</dbReference>
<evidence type="ECO:0000256" key="2">
    <source>
        <dbReference type="ARBA" id="ARBA00009477"/>
    </source>
</evidence>
<dbReference type="PRINTS" id="PR01490">
    <property type="entry name" value="RTXTOXIND"/>
</dbReference>
<keyword evidence="6 9" id="KW-0812">Transmembrane</keyword>
<evidence type="ECO:0000256" key="3">
    <source>
        <dbReference type="ARBA" id="ARBA00022448"/>
    </source>
</evidence>
<comment type="similarity">
    <text evidence="2 9">Belongs to the membrane fusion protein (MFP) (TC 8.A.1) family.</text>
</comment>